<dbReference type="AlphaFoldDB" id="A0A842I7Z9"/>
<keyword evidence="3" id="KW-1185">Reference proteome</keyword>
<evidence type="ECO:0000259" key="1">
    <source>
        <dbReference type="Pfam" id="PF01973"/>
    </source>
</evidence>
<accession>A0A842I7Z9</accession>
<reference evidence="2 3" key="1">
    <citation type="journal article" date="2017" name="Int. J. Syst. Evol. Microbiol.">
        <title>Gemmobacter straminiformis sp. nov., isolated from an artificial fountain.</title>
        <authorList>
            <person name="Kang J.Y."/>
            <person name="Kim M.J."/>
            <person name="Chun J."/>
            <person name="Son K.P."/>
            <person name="Jahng K.Y."/>
        </authorList>
    </citation>
    <scope>NUCLEOTIDE SEQUENCE [LARGE SCALE GENOMIC DNA]</scope>
    <source>
        <strain evidence="2 3">CAM-8</strain>
    </source>
</reference>
<evidence type="ECO:0000313" key="3">
    <source>
        <dbReference type="Proteomes" id="UP000555411"/>
    </source>
</evidence>
<protein>
    <submittedName>
        <fullName evidence="2">DUF115 domain-containing protein</fullName>
    </submittedName>
</protein>
<dbReference type="InterPro" id="IPR002826">
    <property type="entry name" value="MptE-like"/>
</dbReference>
<evidence type="ECO:0000313" key="2">
    <source>
        <dbReference type="EMBL" id="MBC2835118.1"/>
    </source>
</evidence>
<feature type="domain" description="6-hydroxymethylpterin diphosphokinase MptE-like" evidence="1">
    <location>
        <begin position="35"/>
        <end position="180"/>
    </location>
</feature>
<dbReference type="RefSeq" id="WP_185796747.1">
    <property type="nucleotide sequence ID" value="NZ_JACLQD010000002.1"/>
</dbReference>
<sequence length="270" mass="30695">MIRRALRPLKDAVRREISVLRWRKTPAGRSTIAAFAALKDSQRGKDCILLCNGPSLNKVPFDKLKGRYIIGLNKINLLFDRTTMRPDMIVAINKYVIEQNSEFFNKTEIPLILSRAGNECVTKRSNVNFLNFDDQALFFSERPGHITCEFATVTYSALQIAFHLGFARVAIVGADHSFSQVGKPNELQLSRGPDQNHFDPRYFADGTPWQLADLTNSERAYELARGRFQRNGRLVFNCTEGGNLEVFQRMPLIEFLATNPDFRSQSEAET</sequence>
<dbReference type="Pfam" id="PF01973">
    <property type="entry name" value="MptE-like"/>
    <property type="match status" value="1"/>
</dbReference>
<dbReference type="Gene3D" id="3.90.1480.10">
    <property type="entry name" value="Alpha-2,3-sialyltransferase"/>
    <property type="match status" value="1"/>
</dbReference>
<proteinExistence type="predicted"/>
<organism evidence="2 3">
    <name type="scientific">Paragemmobacter straminiformis</name>
    <dbReference type="NCBI Taxonomy" id="2045119"/>
    <lineage>
        <taxon>Bacteria</taxon>
        <taxon>Pseudomonadati</taxon>
        <taxon>Pseudomonadota</taxon>
        <taxon>Alphaproteobacteria</taxon>
        <taxon>Rhodobacterales</taxon>
        <taxon>Paracoccaceae</taxon>
        <taxon>Paragemmobacter</taxon>
    </lineage>
</organism>
<name>A0A842I7Z9_9RHOB</name>
<dbReference type="Proteomes" id="UP000555411">
    <property type="component" value="Unassembled WGS sequence"/>
</dbReference>
<dbReference type="EMBL" id="JACLQD010000002">
    <property type="protein sequence ID" value="MBC2835118.1"/>
    <property type="molecule type" value="Genomic_DNA"/>
</dbReference>
<gene>
    <name evidence="2" type="ORF">H7F16_06330</name>
</gene>
<comment type="caution">
    <text evidence="2">The sequence shown here is derived from an EMBL/GenBank/DDBJ whole genome shotgun (WGS) entry which is preliminary data.</text>
</comment>